<evidence type="ECO:0000256" key="5">
    <source>
        <dbReference type="ARBA" id="ARBA00022989"/>
    </source>
</evidence>
<feature type="transmembrane region" description="Helical" evidence="7">
    <location>
        <begin position="47"/>
        <end position="67"/>
    </location>
</feature>
<evidence type="ECO:0000259" key="9">
    <source>
        <dbReference type="Pfam" id="PF13559"/>
    </source>
</evidence>
<comment type="function">
    <text evidence="1 7">Required for growth under high-pressure and low-temperature conditions.</text>
</comment>
<keyword evidence="6 7" id="KW-0472">Membrane</keyword>
<name>A0A3N2QA14_SODAK</name>
<feature type="compositionally biased region" description="Polar residues" evidence="8">
    <location>
        <begin position="132"/>
        <end position="147"/>
    </location>
</feature>
<evidence type="ECO:0000256" key="2">
    <source>
        <dbReference type="ARBA" id="ARBA00005550"/>
    </source>
</evidence>
<reference evidence="10 11" key="1">
    <citation type="journal article" date="2018" name="Mol. Ecol.">
        <title>The obligate alkalophilic soda-lake fungus Sodiomyces alkalinus has shifted to a protein diet.</title>
        <authorList>
            <person name="Grum-Grzhimaylo A.A."/>
            <person name="Falkoski D.L."/>
            <person name="van den Heuvel J."/>
            <person name="Valero-Jimenez C.A."/>
            <person name="Min B."/>
            <person name="Choi I.G."/>
            <person name="Lipzen A."/>
            <person name="Daum C.G."/>
            <person name="Aanen D.K."/>
            <person name="Tsang A."/>
            <person name="Henrissat B."/>
            <person name="Bilanenko E.N."/>
            <person name="de Vries R.P."/>
            <person name="van Kan J.A.L."/>
            <person name="Grigoriev I.V."/>
            <person name="Debets A.J.M."/>
        </authorList>
    </citation>
    <scope>NUCLEOTIDE SEQUENCE [LARGE SCALE GENOMIC DNA]</scope>
    <source>
        <strain evidence="10 11">F11</strain>
    </source>
</reference>
<keyword evidence="5 7" id="KW-1133">Transmembrane helix</keyword>
<protein>
    <recommendedName>
        <fullName evidence="3 7">Defect at low temperature protein 1</fullName>
    </recommendedName>
</protein>
<feature type="compositionally biased region" description="Polar residues" evidence="8">
    <location>
        <begin position="415"/>
        <end position="424"/>
    </location>
</feature>
<feature type="compositionally biased region" description="Low complexity" evidence="8">
    <location>
        <begin position="436"/>
        <end position="447"/>
    </location>
</feature>
<dbReference type="InterPro" id="IPR025403">
    <property type="entry name" value="TgpA-like_C"/>
</dbReference>
<evidence type="ECO:0000313" key="11">
    <source>
        <dbReference type="Proteomes" id="UP000272025"/>
    </source>
</evidence>
<evidence type="ECO:0000256" key="8">
    <source>
        <dbReference type="SAM" id="MobiDB-lite"/>
    </source>
</evidence>
<evidence type="ECO:0000256" key="7">
    <source>
        <dbReference type="RuleBase" id="RU367100"/>
    </source>
</evidence>
<feature type="domain" description="Protein-glutamine gamma-glutamyltransferase-like C-terminal" evidence="9">
    <location>
        <begin position="258"/>
        <end position="314"/>
    </location>
</feature>
<dbReference type="GO" id="GO:0016020">
    <property type="term" value="C:membrane"/>
    <property type="evidence" value="ECO:0007669"/>
    <property type="project" value="UniProtKB-SubCell"/>
</dbReference>
<dbReference type="EMBL" id="ML119051">
    <property type="protein sequence ID" value="ROT43591.1"/>
    <property type="molecule type" value="Genomic_DNA"/>
</dbReference>
<dbReference type="Pfam" id="PF13559">
    <property type="entry name" value="DUF4129"/>
    <property type="match status" value="1"/>
</dbReference>
<organism evidence="10 11">
    <name type="scientific">Sodiomyces alkalinus (strain CBS 110278 / VKM F-3762 / F11)</name>
    <name type="common">Alkaliphilic filamentous fungus</name>
    <dbReference type="NCBI Taxonomy" id="1314773"/>
    <lineage>
        <taxon>Eukaryota</taxon>
        <taxon>Fungi</taxon>
        <taxon>Dikarya</taxon>
        <taxon>Ascomycota</taxon>
        <taxon>Pezizomycotina</taxon>
        <taxon>Sordariomycetes</taxon>
        <taxon>Hypocreomycetidae</taxon>
        <taxon>Glomerellales</taxon>
        <taxon>Plectosphaerellaceae</taxon>
        <taxon>Sodiomyces</taxon>
    </lineage>
</organism>
<evidence type="ECO:0000256" key="3">
    <source>
        <dbReference type="ARBA" id="ARBA00021353"/>
    </source>
</evidence>
<feature type="transmembrane region" description="Helical" evidence="7">
    <location>
        <begin position="7"/>
        <end position="27"/>
    </location>
</feature>
<evidence type="ECO:0000313" key="10">
    <source>
        <dbReference type="EMBL" id="ROT43591.1"/>
    </source>
</evidence>
<dbReference type="AlphaFoldDB" id="A0A3N2QA14"/>
<dbReference type="Proteomes" id="UP000272025">
    <property type="component" value="Unassembled WGS sequence"/>
</dbReference>
<sequence length="493" mass="54051">MISPRAVFRFIYGSSYFILCVLTAALLLITPGDAIFRAYQNKQQYNIWILVAALGFTVVIISFIYTLRLYNNKTILASIPKPWVPIEKGDLPKKVYDMITSGLDRSAAITFEARPRVVQCAPETRQLEVGITHSTKNRTTPSASTHGLQEKRRERTGEKEQGREEDGAVDNDYQLLKLRDRKSVEMQLGGPLPPRPPVWGQIEHGGWASPESPDLPNLQYIPVVFELPHLLEAKALTHAPPDPTAAGAPSLDPDAVALLQRPPNRGLREYLTRLSDLGVLPMDSTTTEFLSLYEHARFSTRALSGAQFRDLMHLFSEVLRNMGPLDPTVFEPVYDADDVVYTDSEPDPAADGGDTPTESSTGNDDDTTPPFEAGPAASAQSTPSRAVTRGSRGLRRQTSFPPNAARSSAGGDAISRTSTATGSIKRTRRQPTWPLQRQQQQQQQQKQPYHASSQASLRTAASSSGASATSVIRLAGPMDATDLPYVLTLTDSR</sequence>
<keyword evidence="4 7" id="KW-0812">Transmembrane</keyword>
<dbReference type="OrthoDB" id="4096362at2759"/>
<feature type="compositionally biased region" description="Low complexity" evidence="8">
    <location>
        <begin position="455"/>
        <end position="470"/>
    </location>
</feature>
<accession>A0A3N2QA14</accession>
<dbReference type="PANTHER" id="PTHR40021">
    <property type="entry name" value="DEFECT AT LOW TEMPERATURE PROTEIN 1"/>
    <property type="match status" value="1"/>
</dbReference>
<dbReference type="PANTHER" id="PTHR40021:SF1">
    <property type="entry name" value="DEFECT AT LOW TEMPERATURE PROTEIN 1"/>
    <property type="match status" value="1"/>
</dbReference>
<comment type="subcellular location">
    <subcellularLocation>
        <location evidence="7">Membrane</location>
        <topology evidence="7">Multi-pass membrane protein</topology>
    </subcellularLocation>
</comment>
<proteinExistence type="inferred from homology"/>
<feature type="region of interest" description="Disordered" evidence="8">
    <location>
        <begin position="130"/>
        <end position="171"/>
    </location>
</feature>
<dbReference type="STRING" id="1314773.A0A3N2QA14"/>
<feature type="compositionally biased region" description="Basic and acidic residues" evidence="8">
    <location>
        <begin position="148"/>
        <end position="166"/>
    </location>
</feature>
<feature type="region of interest" description="Disordered" evidence="8">
    <location>
        <begin position="340"/>
        <end position="477"/>
    </location>
</feature>
<evidence type="ECO:0000256" key="4">
    <source>
        <dbReference type="ARBA" id="ARBA00022692"/>
    </source>
</evidence>
<keyword evidence="11" id="KW-1185">Reference proteome</keyword>
<gene>
    <name evidence="7" type="primary">DLT1</name>
    <name evidence="10" type="ORF">SODALDRAFT_327796</name>
</gene>
<evidence type="ECO:0000256" key="1">
    <source>
        <dbReference type="ARBA" id="ARBA00002489"/>
    </source>
</evidence>
<dbReference type="InterPro" id="IPR038869">
    <property type="entry name" value="DLT1"/>
</dbReference>
<comment type="similarity">
    <text evidence="2 7">Belongs to the DLT1 family.</text>
</comment>
<evidence type="ECO:0000256" key="6">
    <source>
        <dbReference type="ARBA" id="ARBA00023136"/>
    </source>
</evidence>